<dbReference type="InterPro" id="IPR036875">
    <property type="entry name" value="Znf_CCHC_sf"/>
</dbReference>
<accession>A0AA36A1N0</accession>
<protein>
    <submittedName>
        <fullName evidence="1">Uncharacterized protein</fullName>
    </submittedName>
</protein>
<organism evidence="1 2">
    <name type="scientific">Lactuca saligna</name>
    <name type="common">Willowleaf lettuce</name>
    <dbReference type="NCBI Taxonomy" id="75948"/>
    <lineage>
        <taxon>Eukaryota</taxon>
        <taxon>Viridiplantae</taxon>
        <taxon>Streptophyta</taxon>
        <taxon>Embryophyta</taxon>
        <taxon>Tracheophyta</taxon>
        <taxon>Spermatophyta</taxon>
        <taxon>Magnoliopsida</taxon>
        <taxon>eudicotyledons</taxon>
        <taxon>Gunneridae</taxon>
        <taxon>Pentapetalae</taxon>
        <taxon>asterids</taxon>
        <taxon>campanulids</taxon>
        <taxon>Asterales</taxon>
        <taxon>Asteraceae</taxon>
        <taxon>Cichorioideae</taxon>
        <taxon>Cichorieae</taxon>
        <taxon>Lactucinae</taxon>
        <taxon>Lactuca</taxon>
    </lineage>
</organism>
<proteinExistence type="predicted"/>
<evidence type="ECO:0000313" key="2">
    <source>
        <dbReference type="Proteomes" id="UP001177003"/>
    </source>
</evidence>
<evidence type="ECO:0000313" key="1">
    <source>
        <dbReference type="EMBL" id="CAI9301817.1"/>
    </source>
</evidence>
<dbReference type="Proteomes" id="UP001177003">
    <property type="component" value="Chromosome 9"/>
</dbReference>
<sequence>MLKHYILPRWTLSVRYKLGSASIGLGEMNNENGVSTYTLWCVRSNFTKLIEQARDLPLEIQKVNTILISLLDDQTNRKKSTSLENTSQGSCTGVSQIDMMPQLSVRDPLGPSTIKGHPKVASRIRSSFEAPKKCTCSYCQGLGHYATSCSKLKTDESLEET</sequence>
<dbReference type="EMBL" id="OX465085">
    <property type="protein sequence ID" value="CAI9301817.1"/>
    <property type="molecule type" value="Genomic_DNA"/>
</dbReference>
<keyword evidence="2" id="KW-1185">Reference proteome</keyword>
<name>A0AA36A1N0_LACSI</name>
<dbReference type="SUPFAM" id="SSF57756">
    <property type="entry name" value="Retrovirus zinc finger-like domains"/>
    <property type="match status" value="1"/>
</dbReference>
<dbReference type="AlphaFoldDB" id="A0AA36A1N0"/>
<gene>
    <name evidence="1" type="ORF">LSALG_LOCUS40342</name>
</gene>
<reference evidence="1" key="1">
    <citation type="submission" date="2023-04" db="EMBL/GenBank/DDBJ databases">
        <authorList>
            <person name="Vijverberg K."/>
            <person name="Xiong W."/>
            <person name="Schranz E."/>
        </authorList>
    </citation>
    <scope>NUCLEOTIDE SEQUENCE</scope>
</reference>
<dbReference type="GO" id="GO:0003676">
    <property type="term" value="F:nucleic acid binding"/>
    <property type="evidence" value="ECO:0007669"/>
    <property type="project" value="InterPro"/>
</dbReference>
<dbReference type="GO" id="GO:0008270">
    <property type="term" value="F:zinc ion binding"/>
    <property type="evidence" value="ECO:0007669"/>
    <property type="project" value="InterPro"/>
</dbReference>